<accession>A0A939JPE5</accession>
<gene>
    <name evidence="1" type="ORF">J1792_01025</name>
</gene>
<proteinExistence type="predicted"/>
<evidence type="ECO:0008006" key="3">
    <source>
        <dbReference type="Google" id="ProtNLM"/>
    </source>
</evidence>
<evidence type="ECO:0000313" key="1">
    <source>
        <dbReference type="EMBL" id="MBO0651434.1"/>
    </source>
</evidence>
<sequence length="55" mass="6023">MARTPLDLDELVEHWTLLKDEQALVSGKRGATRLGFAVLANRSGPHFSHPPTDVA</sequence>
<dbReference type="RefSeq" id="WP_207246455.1">
    <property type="nucleotide sequence ID" value="NZ_JAFMOF010000001.1"/>
</dbReference>
<evidence type="ECO:0000313" key="2">
    <source>
        <dbReference type="Proteomes" id="UP000664781"/>
    </source>
</evidence>
<name>A0A939JPE5_9ACTN</name>
<dbReference type="Proteomes" id="UP000664781">
    <property type="component" value="Unassembled WGS sequence"/>
</dbReference>
<protein>
    <recommendedName>
        <fullName evidence="3">DUF4158 domain-containing protein</fullName>
    </recommendedName>
</protein>
<dbReference type="EMBL" id="JAFMOF010000001">
    <property type="protein sequence ID" value="MBO0651434.1"/>
    <property type="molecule type" value="Genomic_DNA"/>
</dbReference>
<keyword evidence="2" id="KW-1185">Reference proteome</keyword>
<reference evidence="1" key="1">
    <citation type="submission" date="2021-03" db="EMBL/GenBank/DDBJ databases">
        <title>Streptomyces strains.</title>
        <authorList>
            <person name="Lund M.B."/>
            <person name="Toerring T."/>
        </authorList>
    </citation>
    <scope>NUCLEOTIDE SEQUENCE</scope>
    <source>
        <strain evidence="1">JCM 4242</strain>
    </source>
</reference>
<comment type="caution">
    <text evidence="1">The sequence shown here is derived from an EMBL/GenBank/DDBJ whole genome shotgun (WGS) entry which is preliminary data.</text>
</comment>
<organism evidence="1 2">
    <name type="scientific">Streptomyces triculaminicus</name>
    <dbReference type="NCBI Taxonomy" id="2816232"/>
    <lineage>
        <taxon>Bacteria</taxon>
        <taxon>Bacillati</taxon>
        <taxon>Actinomycetota</taxon>
        <taxon>Actinomycetes</taxon>
        <taxon>Kitasatosporales</taxon>
        <taxon>Streptomycetaceae</taxon>
        <taxon>Streptomyces</taxon>
    </lineage>
</organism>
<dbReference type="AlphaFoldDB" id="A0A939JPE5"/>